<dbReference type="Proteomes" id="UP001603978">
    <property type="component" value="Unassembled WGS sequence"/>
</dbReference>
<keyword evidence="1" id="KW-0732">Signal</keyword>
<feature type="signal peptide" evidence="1">
    <location>
        <begin position="1"/>
        <end position="29"/>
    </location>
</feature>
<accession>A0ABW7ATK1</accession>
<proteinExistence type="predicted"/>
<name>A0ABW7ATK1_9ACTN</name>
<organism evidence="2 3">
    <name type="scientific">Nonomuraea marmarensis</name>
    <dbReference type="NCBI Taxonomy" id="3351344"/>
    <lineage>
        <taxon>Bacteria</taxon>
        <taxon>Bacillati</taxon>
        <taxon>Actinomycetota</taxon>
        <taxon>Actinomycetes</taxon>
        <taxon>Streptosporangiales</taxon>
        <taxon>Streptosporangiaceae</taxon>
        <taxon>Nonomuraea</taxon>
    </lineage>
</organism>
<sequence>MEEEMRYRRPIVLAALPLALAGFMSSAHADAGNAARTETKVSKAVARGADIATQCGFGVGRTFKDYYHIYGSGRLTRCRGGFIKITVRLQRSRWYGWQTLATGSRTDNGLVSVKYRCKGNGTHTYRTQVAGLTWSGQTQFKYSNQFRTSC</sequence>
<dbReference type="RefSeq" id="WP_393174379.1">
    <property type="nucleotide sequence ID" value="NZ_JBICRM010000037.1"/>
</dbReference>
<protein>
    <submittedName>
        <fullName evidence="2">Uncharacterized protein</fullName>
    </submittedName>
</protein>
<comment type="caution">
    <text evidence="2">The sequence shown here is derived from an EMBL/GenBank/DDBJ whole genome shotgun (WGS) entry which is preliminary data.</text>
</comment>
<reference evidence="2 3" key="1">
    <citation type="submission" date="2024-10" db="EMBL/GenBank/DDBJ databases">
        <authorList>
            <person name="Topkara A.R."/>
            <person name="Saygin H."/>
        </authorList>
    </citation>
    <scope>NUCLEOTIDE SEQUENCE [LARGE SCALE GENOMIC DNA]</scope>
    <source>
        <strain evidence="2 3">M3C6</strain>
    </source>
</reference>
<gene>
    <name evidence="2" type="ORF">ACFLIM_40695</name>
</gene>
<evidence type="ECO:0000256" key="1">
    <source>
        <dbReference type="SAM" id="SignalP"/>
    </source>
</evidence>
<evidence type="ECO:0000313" key="3">
    <source>
        <dbReference type="Proteomes" id="UP001603978"/>
    </source>
</evidence>
<keyword evidence="3" id="KW-1185">Reference proteome</keyword>
<dbReference type="EMBL" id="JBICRM010000037">
    <property type="protein sequence ID" value="MFG1709522.1"/>
    <property type="molecule type" value="Genomic_DNA"/>
</dbReference>
<evidence type="ECO:0000313" key="2">
    <source>
        <dbReference type="EMBL" id="MFG1709522.1"/>
    </source>
</evidence>
<feature type="chain" id="PRO_5046637766" evidence="1">
    <location>
        <begin position="30"/>
        <end position="150"/>
    </location>
</feature>